<dbReference type="PANTHER" id="PTHR43776:SF7">
    <property type="entry name" value="D,D-DIPEPTIDE TRANSPORT ATP-BINDING PROTEIN DDPF-RELATED"/>
    <property type="match status" value="1"/>
</dbReference>
<organism evidence="6 7">
    <name type="scientific">Actinomadura rugatobispora</name>
    <dbReference type="NCBI Taxonomy" id="1994"/>
    <lineage>
        <taxon>Bacteria</taxon>
        <taxon>Bacillati</taxon>
        <taxon>Actinomycetota</taxon>
        <taxon>Actinomycetes</taxon>
        <taxon>Streptosporangiales</taxon>
        <taxon>Thermomonosporaceae</taxon>
        <taxon>Actinomadura</taxon>
    </lineage>
</organism>
<dbReference type="InterPro" id="IPR027417">
    <property type="entry name" value="P-loop_NTPase"/>
</dbReference>
<keyword evidence="3" id="KW-0547">Nucleotide-binding</keyword>
<dbReference type="PROSITE" id="PS00211">
    <property type="entry name" value="ABC_TRANSPORTER_1"/>
    <property type="match status" value="1"/>
</dbReference>
<dbReference type="Gene3D" id="3.40.50.300">
    <property type="entry name" value="P-loop containing nucleotide triphosphate hydrolases"/>
    <property type="match status" value="2"/>
</dbReference>
<dbReference type="GO" id="GO:0005524">
    <property type="term" value="F:ATP binding"/>
    <property type="evidence" value="ECO:0007669"/>
    <property type="project" value="UniProtKB-KW"/>
</dbReference>
<dbReference type="InterPro" id="IPR003593">
    <property type="entry name" value="AAA+_ATPase"/>
</dbReference>
<feature type="domain" description="ABC transporter" evidence="5">
    <location>
        <begin position="265"/>
        <end position="506"/>
    </location>
</feature>
<dbReference type="InterPro" id="IPR050319">
    <property type="entry name" value="ABC_transp_ATP-bind"/>
</dbReference>
<dbReference type="Pfam" id="PF00005">
    <property type="entry name" value="ABC_tran"/>
    <property type="match status" value="2"/>
</dbReference>
<dbReference type="Proteomes" id="UP001596074">
    <property type="component" value="Unassembled WGS sequence"/>
</dbReference>
<dbReference type="SMART" id="SM00382">
    <property type="entry name" value="AAA"/>
    <property type="match status" value="2"/>
</dbReference>
<keyword evidence="4 6" id="KW-0067">ATP-binding</keyword>
<dbReference type="SUPFAM" id="SSF52540">
    <property type="entry name" value="P-loop containing nucleoside triphosphate hydrolases"/>
    <property type="match status" value="2"/>
</dbReference>
<protein>
    <submittedName>
        <fullName evidence="6">ABC transporter ATP-binding protein</fullName>
    </submittedName>
</protein>
<sequence>MTGTPLLRIERLSARVHGTDLRLLQDIDLTVSAGSVVAVVGPSGSGKTTLGLAALAAARAGIRLDGQVLLEGTDLLPLPEPRRRALRAGTAGHLPQHPEIVLDPIRRIGSTLGELAALQHRARPARAAAVDAALASAGLPEPALARRLPHQLSGGQQQRAALASALVTGARLLVLDEPTSGLDPITATALGHRLRALVAGGTGILLLSHDLPFTRMLAAQVAVLEQGRIVRQGPAAQVLGGPRATAAHGMPNAGAEPAAARGDGVQAIAVAVRRRTGTSPLPGPVTMSFPPGSRTALIGPSGAGKTTFGRLLAGLVPSGSGRLAHNGVRLPARIQRRNPAQRRTVQYVHQNSADSFEGHRPLLGQIAAAGRLLRGMSAQDAEAEAHVIATRLGLDDDQLARTPGRLSGGQLQRCALVRALMARPALLVCDEATSALDALARERVLGALPDLLAPSATALLFITHDLAAVREIAHTVAVFDAGRCVQHAPTAEFFRSPAPGAPTLLVRSANAHSDA</sequence>
<evidence type="ECO:0000313" key="7">
    <source>
        <dbReference type="Proteomes" id="UP001596074"/>
    </source>
</evidence>
<accession>A0ABW1ABY3</accession>
<keyword evidence="7" id="KW-1185">Reference proteome</keyword>
<dbReference type="PANTHER" id="PTHR43776">
    <property type="entry name" value="TRANSPORT ATP-BINDING PROTEIN"/>
    <property type="match status" value="1"/>
</dbReference>
<dbReference type="InterPro" id="IPR017871">
    <property type="entry name" value="ABC_transporter-like_CS"/>
</dbReference>
<name>A0ABW1ABY3_9ACTN</name>
<comment type="similarity">
    <text evidence="1">Belongs to the ABC transporter superfamily.</text>
</comment>
<evidence type="ECO:0000256" key="1">
    <source>
        <dbReference type="ARBA" id="ARBA00005417"/>
    </source>
</evidence>
<dbReference type="PROSITE" id="PS50893">
    <property type="entry name" value="ABC_TRANSPORTER_2"/>
    <property type="match status" value="2"/>
</dbReference>
<dbReference type="RefSeq" id="WP_378288327.1">
    <property type="nucleotide sequence ID" value="NZ_JBHSON010000086.1"/>
</dbReference>
<dbReference type="InterPro" id="IPR003439">
    <property type="entry name" value="ABC_transporter-like_ATP-bd"/>
</dbReference>
<evidence type="ECO:0000256" key="2">
    <source>
        <dbReference type="ARBA" id="ARBA00022448"/>
    </source>
</evidence>
<evidence type="ECO:0000256" key="3">
    <source>
        <dbReference type="ARBA" id="ARBA00022741"/>
    </source>
</evidence>
<dbReference type="EMBL" id="JBHSON010000086">
    <property type="protein sequence ID" value="MFC5752367.1"/>
    <property type="molecule type" value="Genomic_DNA"/>
</dbReference>
<gene>
    <name evidence="6" type="ORF">ACFPZN_42715</name>
</gene>
<evidence type="ECO:0000256" key="4">
    <source>
        <dbReference type="ARBA" id="ARBA00022840"/>
    </source>
</evidence>
<comment type="caution">
    <text evidence="6">The sequence shown here is derived from an EMBL/GenBank/DDBJ whole genome shotgun (WGS) entry which is preliminary data.</text>
</comment>
<feature type="domain" description="ABC transporter" evidence="5">
    <location>
        <begin position="7"/>
        <end position="251"/>
    </location>
</feature>
<evidence type="ECO:0000313" key="6">
    <source>
        <dbReference type="EMBL" id="MFC5752367.1"/>
    </source>
</evidence>
<reference evidence="7" key="1">
    <citation type="journal article" date="2019" name="Int. J. Syst. Evol. Microbiol.">
        <title>The Global Catalogue of Microorganisms (GCM) 10K type strain sequencing project: providing services to taxonomists for standard genome sequencing and annotation.</title>
        <authorList>
            <consortium name="The Broad Institute Genomics Platform"/>
            <consortium name="The Broad Institute Genome Sequencing Center for Infectious Disease"/>
            <person name="Wu L."/>
            <person name="Ma J."/>
        </authorList>
    </citation>
    <scope>NUCLEOTIDE SEQUENCE [LARGE SCALE GENOMIC DNA]</scope>
    <source>
        <strain evidence="7">KCTC 42087</strain>
    </source>
</reference>
<keyword evidence="2" id="KW-0813">Transport</keyword>
<evidence type="ECO:0000259" key="5">
    <source>
        <dbReference type="PROSITE" id="PS50893"/>
    </source>
</evidence>
<proteinExistence type="inferred from homology"/>